<dbReference type="OrthoDB" id="7060663at2"/>
<accession>A0A6P1PWN6</accession>
<feature type="transmembrane region" description="Helical" evidence="1">
    <location>
        <begin position="134"/>
        <end position="151"/>
    </location>
</feature>
<protein>
    <recommendedName>
        <fullName evidence="2">DUF4234 domain-containing protein</fullName>
    </recommendedName>
</protein>
<keyword evidence="1" id="KW-0812">Transmembrane</keyword>
<dbReference type="Proteomes" id="UP000464053">
    <property type="component" value="Chromosome"/>
</dbReference>
<keyword evidence="1" id="KW-1133">Transmembrane helix</keyword>
<feature type="transmembrane region" description="Helical" evidence="1">
    <location>
        <begin position="17"/>
        <end position="38"/>
    </location>
</feature>
<feature type="transmembrane region" description="Helical" evidence="1">
    <location>
        <begin position="96"/>
        <end position="113"/>
    </location>
</feature>
<dbReference type="InterPro" id="IPR025328">
    <property type="entry name" value="DUF4234"/>
</dbReference>
<reference evidence="3 4" key="1">
    <citation type="submission" date="2018-03" db="EMBL/GenBank/DDBJ databases">
        <title>Pantoea intestinalis SRCM103226 isolated form the mealworm.</title>
        <authorList>
            <person name="Jeong D.-Y."/>
            <person name="Kim J.W."/>
        </authorList>
    </citation>
    <scope>NUCLEOTIDE SEQUENCE [LARGE SCALE GENOMIC DNA]</scope>
    <source>
        <strain evidence="3 4">SRCM103226</strain>
    </source>
</reference>
<dbReference type="EMBL" id="CP028271">
    <property type="protein sequence ID" value="QHM70229.1"/>
    <property type="molecule type" value="Genomic_DNA"/>
</dbReference>
<dbReference type="RefSeq" id="WP_160620203.1">
    <property type="nucleotide sequence ID" value="NZ_CP028271.1"/>
</dbReference>
<evidence type="ECO:0000259" key="2">
    <source>
        <dbReference type="Pfam" id="PF14018"/>
    </source>
</evidence>
<dbReference type="KEGG" id="mint:C7M51_00490"/>
<gene>
    <name evidence="3" type="ORF">C7M51_00490</name>
</gene>
<organism evidence="3 4">
    <name type="scientific">Mixta intestinalis</name>
    <dbReference type="NCBI Taxonomy" id="1615494"/>
    <lineage>
        <taxon>Bacteria</taxon>
        <taxon>Pseudomonadati</taxon>
        <taxon>Pseudomonadota</taxon>
        <taxon>Gammaproteobacteria</taxon>
        <taxon>Enterobacterales</taxon>
        <taxon>Erwiniaceae</taxon>
        <taxon>Mixta</taxon>
    </lineage>
</organism>
<evidence type="ECO:0000313" key="4">
    <source>
        <dbReference type="Proteomes" id="UP000464053"/>
    </source>
</evidence>
<keyword evidence="1" id="KW-0472">Membrane</keyword>
<dbReference type="Pfam" id="PF14018">
    <property type="entry name" value="DUF4234"/>
    <property type="match status" value="1"/>
</dbReference>
<feature type="transmembrane region" description="Helical" evidence="1">
    <location>
        <begin position="58"/>
        <end position="76"/>
    </location>
</feature>
<dbReference type="AlphaFoldDB" id="A0A6P1PWN6"/>
<keyword evidence="4" id="KW-1185">Reference proteome</keyword>
<name>A0A6P1PWN6_9GAMM</name>
<feature type="domain" description="DUF4234" evidence="2">
    <location>
        <begin position="20"/>
        <end position="118"/>
    </location>
</feature>
<evidence type="ECO:0000313" key="3">
    <source>
        <dbReference type="EMBL" id="QHM70229.1"/>
    </source>
</evidence>
<proteinExistence type="predicted"/>
<sequence length="167" mass="19913">MEDNNINALKNEINTRIIPFITLSVLTCGFYEMMWMYLYQAKMARVMGASFIHKDFPVWLAIVAGIGMYCTLFKFSYPVPGYTDSTIVLWAERLEILFFLLKLTMQVVWAFKVRDAMQLYALKEFRFDLKMNRFYTFIFGGYYILYCINRMEKNYQKHLILTGKQKI</sequence>
<evidence type="ECO:0000256" key="1">
    <source>
        <dbReference type="SAM" id="Phobius"/>
    </source>
</evidence>